<dbReference type="EMBL" id="LXIE01000006">
    <property type="protein sequence ID" value="OAD92002.1"/>
    <property type="molecule type" value="Genomic_DNA"/>
</dbReference>
<dbReference type="RefSeq" id="WP_068761237.1">
    <property type="nucleotide sequence ID" value="NZ_LXIE01000006.1"/>
</dbReference>
<evidence type="ECO:0000313" key="2">
    <source>
        <dbReference type="EMBL" id="OAD92002.1"/>
    </source>
</evidence>
<evidence type="ECO:0000313" key="3">
    <source>
        <dbReference type="Proteomes" id="UP000077552"/>
    </source>
</evidence>
<keyword evidence="2" id="KW-0503">Monooxygenase</keyword>
<evidence type="ECO:0000259" key="1">
    <source>
        <dbReference type="PROSITE" id="PS51725"/>
    </source>
</evidence>
<dbReference type="STRING" id="1385699.A7A78_10095"/>
<proteinExistence type="predicted"/>
<reference evidence="2 3" key="1">
    <citation type="submission" date="2016-05" db="EMBL/GenBank/DDBJ databases">
        <title>Genome sequencing of Vitellibacter soesokkakensis RSSK-12.</title>
        <authorList>
            <person name="Thevarajoo S."/>
            <person name="Selvaratnam C."/>
            <person name="Goh K.M."/>
            <person name="Chan K.-G."/>
            <person name="Chong C.S."/>
        </authorList>
    </citation>
    <scope>NUCLEOTIDE SEQUENCE [LARGE SCALE GENOMIC DNA]</scope>
    <source>
        <strain evidence="2 3">RSSK-12</strain>
    </source>
</reference>
<sequence>MFTRIVKMEFEKENIPAFLSNFEEVKEKIRNFPGCTFLELYNDKNNETIFFTYSRWKDETDLENYRNSTLFKEVWSVTKPMFKEKAEAWSVDTLHSLK</sequence>
<dbReference type="Proteomes" id="UP000077552">
    <property type="component" value="Unassembled WGS sequence"/>
</dbReference>
<keyword evidence="3" id="KW-1185">Reference proteome</keyword>
<dbReference type="OrthoDB" id="1120859at2"/>
<dbReference type="SUPFAM" id="SSF54909">
    <property type="entry name" value="Dimeric alpha+beta barrel"/>
    <property type="match status" value="1"/>
</dbReference>
<organism evidence="2 3">
    <name type="scientific">Aequorivita soesokkakensis</name>
    <dbReference type="NCBI Taxonomy" id="1385699"/>
    <lineage>
        <taxon>Bacteria</taxon>
        <taxon>Pseudomonadati</taxon>
        <taxon>Bacteroidota</taxon>
        <taxon>Flavobacteriia</taxon>
        <taxon>Flavobacteriales</taxon>
        <taxon>Flavobacteriaceae</taxon>
        <taxon>Aequorivita</taxon>
    </lineage>
</organism>
<comment type="caution">
    <text evidence="2">The sequence shown here is derived from an EMBL/GenBank/DDBJ whole genome shotgun (WGS) entry which is preliminary data.</text>
</comment>
<dbReference type="Gene3D" id="3.30.70.100">
    <property type="match status" value="1"/>
</dbReference>
<accession>A0A1A9LH31</accession>
<name>A0A1A9LH31_9FLAO</name>
<feature type="domain" description="ABM" evidence="1">
    <location>
        <begin position="2"/>
        <end position="91"/>
    </location>
</feature>
<dbReference type="InterPro" id="IPR007138">
    <property type="entry name" value="ABM_dom"/>
</dbReference>
<dbReference type="PANTHER" id="PTHR33336:SF1">
    <property type="entry name" value="(4S)-4-HYDROXY-5-PHOSPHONOOXYPENTANE-2,3-DIONE ISOMERASE"/>
    <property type="match status" value="1"/>
</dbReference>
<keyword evidence="2" id="KW-0560">Oxidoreductase</keyword>
<protein>
    <submittedName>
        <fullName evidence="2">Antibiotic biosynthesis monooxygenase</fullName>
    </submittedName>
</protein>
<dbReference type="PROSITE" id="PS51725">
    <property type="entry name" value="ABM"/>
    <property type="match status" value="1"/>
</dbReference>
<dbReference type="GO" id="GO:0004497">
    <property type="term" value="F:monooxygenase activity"/>
    <property type="evidence" value="ECO:0007669"/>
    <property type="project" value="UniProtKB-KW"/>
</dbReference>
<dbReference type="InterPro" id="IPR050744">
    <property type="entry name" value="AI-2_Isomerase_LsrG"/>
</dbReference>
<dbReference type="PANTHER" id="PTHR33336">
    <property type="entry name" value="QUINOL MONOOXYGENASE YGIN-RELATED"/>
    <property type="match status" value="1"/>
</dbReference>
<dbReference type="InterPro" id="IPR011008">
    <property type="entry name" value="Dimeric_a/b-barrel"/>
</dbReference>
<dbReference type="GO" id="GO:0005829">
    <property type="term" value="C:cytosol"/>
    <property type="evidence" value="ECO:0007669"/>
    <property type="project" value="TreeGrafter"/>
</dbReference>
<dbReference type="AlphaFoldDB" id="A0A1A9LH31"/>
<dbReference type="Pfam" id="PF03992">
    <property type="entry name" value="ABM"/>
    <property type="match status" value="1"/>
</dbReference>
<gene>
    <name evidence="2" type="ORF">A7A78_10095</name>
</gene>